<protein>
    <submittedName>
        <fullName evidence="3">Uncharacterized protein</fullName>
    </submittedName>
</protein>
<accession>A0A1L7XP13</accession>
<feature type="signal peptide" evidence="2">
    <location>
        <begin position="1"/>
        <end position="22"/>
    </location>
</feature>
<reference evidence="3 4" key="1">
    <citation type="submission" date="2016-03" db="EMBL/GenBank/DDBJ databases">
        <authorList>
            <person name="Ploux O."/>
        </authorList>
    </citation>
    <scope>NUCLEOTIDE SEQUENCE [LARGE SCALE GENOMIC DNA]</scope>
    <source>
        <strain evidence="3 4">UAMH 11012</strain>
    </source>
</reference>
<evidence type="ECO:0000256" key="2">
    <source>
        <dbReference type="SAM" id="SignalP"/>
    </source>
</evidence>
<feature type="region of interest" description="Disordered" evidence="1">
    <location>
        <begin position="28"/>
        <end position="54"/>
    </location>
</feature>
<evidence type="ECO:0000313" key="3">
    <source>
        <dbReference type="EMBL" id="CZR66790.1"/>
    </source>
</evidence>
<evidence type="ECO:0000256" key="1">
    <source>
        <dbReference type="SAM" id="MobiDB-lite"/>
    </source>
</evidence>
<dbReference type="EMBL" id="FJOG01000039">
    <property type="protein sequence ID" value="CZR66790.1"/>
    <property type="molecule type" value="Genomic_DNA"/>
</dbReference>
<sequence length="305" mass="34987">MLQWGEIIFGLLLGLLILPALHYLQQPDPQPPARMPSPDRDPTPPPSPILNTISTPYDENEIVDLITELYELLVKLACFPPDEVTWPPEPGHQINEVLCEELHLDPAVTSLMKKLPYLDSDLRGQVHLFPGSEPYSFLKDGDILESRDPENLPPRPGKESKLRLDYLLPHDVALAHNLRYGMTLVLDTKDNTVRMLDSADSPDYVNPEGTVLERPDDPNHYRNYYTQHAPSYIRRLIEKIQKLELIPAGTQGLGREYHGNEDAEVRDEVKKILIEAYGWPDDFRQEDWARDMEEVWDTAIRRATD</sequence>
<organism evidence="3 4">
    <name type="scientific">Phialocephala subalpina</name>
    <dbReference type="NCBI Taxonomy" id="576137"/>
    <lineage>
        <taxon>Eukaryota</taxon>
        <taxon>Fungi</taxon>
        <taxon>Dikarya</taxon>
        <taxon>Ascomycota</taxon>
        <taxon>Pezizomycotina</taxon>
        <taxon>Leotiomycetes</taxon>
        <taxon>Helotiales</taxon>
        <taxon>Mollisiaceae</taxon>
        <taxon>Phialocephala</taxon>
        <taxon>Phialocephala fortinii species complex</taxon>
    </lineage>
</organism>
<dbReference type="Proteomes" id="UP000184330">
    <property type="component" value="Unassembled WGS sequence"/>
</dbReference>
<evidence type="ECO:0000313" key="4">
    <source>
        <dbReference type="Proteomes" id="UP000184330"/>
    </source>
</evidence>
<proteinExistence type="predicted"/>
<keyword evidence="4" id="KW-1185">Reference proteome</keyword>
<gene>
    <name evidence="3" type="ORF">PAC_16691</name>
</gene>
<feature type="chain" id="PRO_5012928040" evidence="2">
    <location>
        <begin position="23"/>
        <end position="305"/>
    </location>
</feature>
<dbReference type="AlphaFoldDB" id="A0A1L7XP13"/>
<dbReference type="OrthoDB" id="5343383at2759"/>
<name>A0A1L7XP13_9HELO</name>
<keyword evidence="2" id="KW-0732">Signal</keyword>